<keyword evidence="4 7" id="KW-0812">Transmembrane</keyword>
<dbReference type="GO" id="GO:0055085">
    <property type="term" value="P:transmembrane transport"/>
    <property type="evidence" value="ECO:0007669"/>
    <property type="project" value="InterPro"/>
</dbReference>
<accession>D6ZEH9</accession>
<keyword evidence="10" id="KW-1185">Reference proteome</keyword>
<dbReference type="CDD" id="cd06261">
    <property type="entry name" value="TM_PBP2"/>
    <property type="match status" value="1"/>
</dbReference>
<dbReference type="PROSITE" id="PS50928">
    <property type="entry name" value="ABC_TM1"/>
    <property type="match status" value="1"/>
</dbReference>
<name>D6ZEH9_SEGRD</name>
<evidence type="ECO:0000256" key="1">
    <source>
        <dbReference type="ARBA" id="ARBA00004651"/>
    </source>
</evidence>
<keyword evidence="2 7" id="KW-0813">Transport</keyword>
<dbReference type="Proteomes" id="UP000002247">
    <property type="component" value="Chromosome"/>
</dbReference>
<dbReference type="PANTHER" id="PTHR43163:SF6">
    <property type="entry name" value="DIPEPTIDE TRANSPORT SYSTEM PERMEASE PROTEIN DPPB-RELATED"/>
    <property type="match status" value="1"/>
</dbReference>
<dbReference type="Gene3D" id="1.10.3720.10">
    <property type="entry name" value="MetI-like"/>
    <property type="match status" value="1"/>
</dbReference>
<dbReference type="HOGENOM" id="CLU_036879_0_3_11"/>
<evidence type="ECO:0000259" key="8">
    <source>
        <dbReference type="PROSITE" id="PS50928"/>
    </source>
</evidence>
<feature type="domain" description="ABC transmembrane type-1" evidence="8">
    <location>
        <begin position="109"/>
        <end position="343"/>
    </location>
</feature>
<dbReference type="InterPro" id="IPR035906">
    <property type="entry name" value="MetI-like_sf"/>
</dbReference>
<evidence type="ECO:0000313" key="9">
    <source>
        <dbReference type="EMBL" id="ADG99455.1"/>
    </source>
</evidence>
<evidence type="ECO:0000256" key="2">
    <source>
        <dbReference type="ARBA" id="ARBA00022448"/>
    </source>
</evidence>
<evidence type="ECO:0000256" key="6">
    <source>
        <dbReference type="ARBA" id="ARBA00023136"/>
    </source>
</evidence>
<dbReference type="InterPro" id="IPR000515">
    <property type="entry name" value="MetI-like"/>
</dbReference>
<gene>
    <name evidence="9" type="ordered locus">Srot_3030</name>
</gene>
<organism evidence="9 10">
    <name type="scientific">Segniliparus rotundus (strain ATCC BAA-972 / CDC 1076 / CIP 108378 / DSM 44985 / JCM 13578)</name>
    <dbReference type="NCBI Taxonomy" id="640132"/>
    <lineage>
        <taxon>Bacteria</taxon>
        <taxon>Bacillati</taxon>
        <taxon>Actinomycetota</taxon>
        <taxon>Actinomycetes</taxon>
        <taxon>Mycobacteriales</taxon>
        <taxon>Segniliparaceae</taxon>
        <taxon>Segniliparus</taxon>
    </lineage>
</organism>
<feature type="transmembrane region" description="Helical" evidence="7">
    <location>
        <begin position="324"/>
        <end position="346"/>
    </location>
</feature>
<dbReference type="EMBL" id="CP001958">
    <property type="protein sequence ID" value="ADG99455.1"/>
    <property type="molecule type" value="Genomic_DNA"/>
</dbReference>
<dbReference type="Pfam" id="PF19300">
    <property type="entry name" value="BPD_transp_1_N"/>
    <property type="match status" value="1"/>
</dbReference>
<dbReference type="Pfam" id="PF00528">
    <property type="entry name" value="BPD_transp_1"/>
    <property type="match status" value="1"/>
</dbReference>
<comment type="similarity">
    <text evidence="7">Belongs to the binding-protein-dependent transport system permease family.</text>
</comment>
<dbReference type="AlphaFoldDB" id="D6ZEH9"/>
<dbReference type="InterPro" id="IPR045621">
    <property type="entry name" value="BPD_transp_1_N"/>
</dbReference>
<evidence type="ECO:0000256" key="7">
    <source>
        <dbReference type="RuleBase" id="RU363032"/>
    </source>
</evidence>
<keyword evidence="6 7" id="KW-0472">Membrane</keyword>
<feature type="transmembrane region" description="Helical" evidence="7">
    <location>
        <begin position="274"/>
        <end position="295"/>
    </location>
</feature>
<evidence type="ECO:0000256" key="3">
    <source>
        <dbReference type="ARBA" id="ARBA00022475"/>
    </source>
</evidence>
<reference evidence="9 10" key="1">
    <citation type="journal article" date="2010" name="Stand. Genomic Sci.">
        <title>Complete genome sequence of Segniliparus rotundus type strain (CDC 1076).</title>
        <authorList>
            <person name="Sikorski J."/>
            <person name="Lapidus A."/>
            <person name="Copeland A."/>
            <person name="Misra M."/>
            <person name="Glavina Del Rio T."/>
            <person name="Nolan M."/>
            <person name="Lucas S."/>
            <person name="Chen F."/>
            <person name="Tice H."/>
            <person name="Cheng J.F."/>
            <person name="Jando M."/>
            <person name="Schneider S."/>
            <person name="Bruce D."/>
            <person name="Goodwin L."/>
            <person name="Pitluck S."/>
            <person name="Liolios K."/>
            <person name="Mikhailova N."/>
            <person name="Pati A."/>
            <person name="Ivanova N."/>
            <person name="Mavromatis K."/>
            <person name="Chen A."/>
            <person name="Palaniappan K."/>
            <person name="Chertkov O."/>
            <person name="Land M."/>
            <person name="Hauser L."/>
            <person name="Chang Y.J."/>
            <person name="Jeffries C.D."/>
            <person name="Brettin T."/>
            <person name="Detter J.C."/>
            <person name="Han C."/>
            <person name="Rohde M."/>
            <person name="Goker M."/>
            <person name="Bristow J."/>
            <person name="Eisen J.A."/>
            <person name="Markowitz V."/>
            <person name="Hugenholtz P."/>
            <person name="Kyrpides N.C."/>
            <person name="Klenk H.P."/>
        </authorList>
    </citation>
    <scope>NUCLEOTIDE SEQUENCE [LARGE SCALE GENOMIC DNA]</scope>
    <source>
        <strain evidence="10">ATCC BAA-972 / CDC 1076 / CIP 108378 / DSM 44985 / JCM 13578</strain>
    </source>
</reference>
<feature type="transmembrane region" description="Helical" evidence="7">
    <location>
        <begin position="20"/>
        <end position="42"/>
    </location>
</feature>
<dbReference type="SUPFAM" id="SSF161098">
    <property type="entry name" value="MetI-like"/>
    <property type="match status" value="1"/>
</dbReference>
<keyword evidence="3" id="KW-1003">Cell membrane</keyword>
<evidence type="ECO:0000256" key="4">
    <source>
        <dbReference type="ARBA" id="ARBA00022692"/>
    </source>
</evidence>
<dbReference type="RefSeq" id="WP_013139902.1">
    <property type="nucleotide sequence ID" value="NC_014168.1"/>
</dbReference>
<dbReference type="OrthoDB" id="147639at2"/>
<dbReference type="PANTHER" id="PTHR43163">
    <property type="entry name" value="DIPEPTIDE TRANSPORT SYSTEM PERMEASE PROTEIN DPPB-RELATED"/>
    <property type="match status" value="1"/>
</dbReference>
<sequence>MNPVLRFSPGSRFGRLARYLAVRVLLVVPTVLFLVTVVFFLVRLSGDPITAALGGRASPGDIARRKHEAGYDKPVYEQYWDFLKKLATGDFGTTSTDHQKVSEVLAQYAPATFELAVWAMLVAVLVGLPLGRFAAARRDRFPDVVSRLAAILVYAAPVFFVAILLKLVFSVWLGWLPNGGRSSTLVELELADLRPRTHIMIVDVLLSGDWSAVADVLKHAVLPALALGLMTAGVLFRLVRANLIQTSQAGYVEAAKARGLPRRKVLGRHALRNALIPVITVMGMQTAAMLGGAVLTENAFDWKGLGHALADYLVKRDFEAVQGIVVFSVIVIALFSVLVDAVVALIDPRVRF</sequence>
<feature type="transmembrane region" description="Helical" evidence="7">
    <location>
        <begin position="115"/>
        <end position="136"/>
    </location>
</feature>
<dbReference type="eggNOG" id="COG0601">
    <property type="taxonomic scope" value="Bacteria"/>
</dbReference>
<feature type="transmembrane region" description="Helical" evidence="7">
    <location>
        <begin position="148"/>
        <end position="175"/>
    </location>
</feature>
<dbReference type="STRING" id="640132.Srot_3030"/>
<feature type="transmembrane region" description="Helical" evidence="7">
    <location>
        <begin position="220"/>
        <end position="239"/>
    </location>
</feature>
<keyword evidence="5 7" id="KW-1133">Transmembrane helix</keyword>
<comment type="subcellular location">
    <subcellularLocation>
        <location evidence="1 7">Cell membrane</location>
        <topology evidence="1 7">Multi-pass membrane protein</topology>
    </subcellularLocation>
</comment>
<dbReference type="GO" id="GO:0005886">
    <property type="term" value="C:plasma membrane"/>
    <property type="evidence" value="ECO:0007669"/>
    <property type="project" value="UniProtKB-SubCell"/>
</dbReference>
<evidence type="ECO:0000256" key="5">
    <source>
        <dbReference type="ARBA" id="ARBA00022989"/>
    </source>
</evidence>
<evidence type="ECO:0000313" key="10">
    <source>
        <dbReference type="Proteomes" id="UP000002247"/>
    </source>
</evidence>
<proteinExistence type="inferred from homology"/>
<protein>
    <submittedName>
        <fullName evidence="9">Binding-protein-dependent transport systems inner membrane component</fullName>
    </submittedName>
</protein>
<dbReference type="KEGG" id="srt:Srot_3030"/>